<dbReference type="Proteomes" id="UP000178448">
    <property type="component" value="Unassembled WGS sequence"/>
</dbReference>
<reference evidence="1 2" key="1">
    <citation type="journal article" date="2016" name="Nat. Commun.">
        <title>Thousands of microbial genomes shed light on interconnected biogeochemical processes in an aquifer system.</title>
        <authorList>
            <person name="Anantharaman K."/>
            <person name="Brown C.T."/>
            <person name="Hug L.A."/>
            <person name="Sharon I."/>
            <person name="Castelle C.J."/>
            <person name="Probst A.J."/>
            <person name="Thomas B.C."/>
            <person name="Singh A."/>
            <person name="Wilkins M.J."/>
            <person name="Karaoz U."/>
            <person name="Brodie E.L."/>
            <person name="Williams K.H."/>
            <person name="Hubbard S.S."/>
            <person name="Banfield J.F."/>
        </authorList>
    </citation>
    <scope>NUCLEOTIDE SEQUENCE [LARGE SCALE GENOMIC DNA]</scope>
</reference>
<dbReference type="EMBL" id="MFJD01000001">
    <property type="protein sequence ID" value="OGG04811.1"/>
    <property type="molecule type" value="Genomic_DNA"/>
</dbReference>
<evidence type="ECO:0000313" key="2">
    <source>
        <dbReference type="Proteomes" id="UP000178448"/>
    </source>
</evidence>
<accession>A0A1F5YX98</accession>
<gene>
    <name evidence="1" type="ORF">A2Z33_05880</name>
</gene>
<dbReference type="STRING" id="1798374.A2Z33_05880"/>
<name>A0A1F5YX98_9BACT</name>
<proteinExistence type="predicted"/>
<organism evidence="1 2">
    <name type="scientific">Candidatus Gottesmanbacteria bacterium RBG_16_52_11</name>
    <dbReference type="NCBI Taxonomy" id="1798374"/>
    <lineage>
        <taxon>Bacteria</taxon>
        <taxon>Candidatus Gottesmaniibacteriota</taxon>
    </lineage>
</organism>
<dbReference type="AlphaFoldDB" id="A0A1F5YX98"/>
<protein>
    <submittedName>
        <fullName evidence="1">Uncharacterized protein</fullName>
    </submittedName>
</protein>
<sequence length="139" mass="16548">MKYYNLKTYKDLKQSIPNFENFCDILQKYKELINTGKLAEFYCRRLFRLEPVVPSNSNFDAMTQYLKKVEIKYRNFKKGKTPPGMKIDSSLVDYVYYLELNENLLPINIYLYNIADLKHTTGMRVSFNKIPKTKVFSLE</sequence>
<comment type="caution">
    <text evidence="1">The sequence shown here is derived from an EMBL/GenBank/DDBJ whole genome shotgun (WGS) entry which is preliminary data.</text>
</comment>
<evidence type="ECO:0000313" key="1">
    <source>
        <dbReference type="EMBL" id="OGG04811.1"/>
    </source>
</evidence>